<dbReference type="InterPro" id="IPR011335">
    <property type="entry name" value="Restrct_endonuc-II-like"/>
</dbReference>
<name>A0A521ATS8_9BACT</name>
<organism evidence="2 3">
    <name type="scientific">Fodinibius sediminis</name>
    <dbReference type="NCBI Taxonomy" id="1214077"/>
    <lineage>
        <taxon>Bacteria</taxon>
        <taxon>Pseudomonadati</taxon>
        <taxon>Balneolota</taxon>
        <taxon>Balneolia</taxon>
        <taxon>Balneolales</taxon>
        <taxon>Balneolaceae</taxon>
        <taxon>Fodinibius</taxon>
    </lineage>
</organism>
<dbReference type="Gene3D" id="3.40.960.10">
    <property type="entry name" value="VSR Endonuclease"/>
    <property type="match status" value="1"/>
</dbReference>
<dbReference type="EMBL" id="FXTH01000001">
    <property type="protein sequence ID" value="SMO38020.1"/>
    <property type="molecule type" value="Genomic_DNA"/>
</dbReference>
<keyword evidence="3" id="KW-1185">Reference proteome</keyword>
<evidence type="ECO:0000259" key="1">
    <source>
        <dbReference type="Pfam" id="PF04480"/>
    </source>
</evidence>
<sequence length="216" mass="25436">MANRIRVEKIILPERRGNSREQYLYTIKVGKQEIEAIFDETEAEKAYEEIKSSLGMDFAHSLSEAEIDEIVSFQDNHPELCFSCQFRMKECERCVMVCESPLERKLFLALLKADFDPKLQVWIAKRNGEMYPRTSNFSPYNCLTRPDFYLESENGKYCIYADGFTYHNKSEEKVSKDRHIDSELQRFGYRVIRFPGKDIREDIQGVVRKIEQAVRS</sequence>
<proteinExistence type="predicted"/>
<accession>A0A521ATS8</accession>
<dbReference type="AlphaFoldDB" id="A0A521ATS8"/>
<dbReference type="Proteomes" id="UP000317593">
    <property type="component" value="Unassembled WGS sequence"/>
</dbReference>
<dbReference type="Pfam" id="PF04480">
    <property type="entry name" value="DUF559"/>
    <property type="match status" value="1"/>
</dbReference>
<dbReference type="OrthoDB" id="9801520at2"/>
<dbReference type="InterPro" id="IPR007569">
    <property type="entry name" value="DUF559"/>
</dbReference>
<dbReference type="RefSeq" id="WP_142712812.1">
    <property type="nucleotide sequence ID" value="NZ_FXTH01000001.1"/>
</dbReference>
<protein>
    <recommendedName>
        <fullName evidence="1">DUF559 domain-containing protein</fullName>
    </recommendedName>
</protein>
<dbReference type="SUPFAM" id="SSF52980">
    <property type="entry name" value="Restriction endonuclease-like"/>
    <property type="match status" value="1"/>
</dbReference>
<reference evidence="2 3" key="1">
    <citation type="submission" date="2017-05" db="EMBL/GenBank/DDBJ databases">
        <authorList>
            <person name="Varghese N."/>
            <person name="Submissions S."/>
        </authorList>
    </citation>
    <scope>NUCLEOTIDE SEQUENCE [LARGE SCALE GENOMIC DNA]</scope>
    <source>
        <strain evidence="2 3">DSM 21194</strain>
    </source>
</reference>
<feature type="domain" description="DUF559" evidence="1">
    <location>
        <begin position="153"/>
        <end position="214"/>
    </location>
</feature>
<gene>
    <name evidence="2" type="ORF">SAMN06265218_101358</name>
</gene>
<evidence type="ECO:0000313" key="3">
    <source>
        <dbReference type="Proteomes" id="UP000317593"/>
    </source>
</evidence>
<evidence type="ECO:0000313" key="2">
    <source>
        <dbReference type="EMBL" id="SMO38020.1"/>
    </source>
</evidence>